<dbReference type="EMBL" id="CP030041">
    <property type="protein sequence ID" value="AWW30001.1"/>
    <property type="molecule type" value="Genomic_DNA"/>
</dbReference>
<comment type="cofactor">
    <cofactor evidence="1">
        <name>Mo-molybdopterin</name>
        <dbReference type="ChEBI" id="CHEBI:71302"/>
    </cofactor>
</comment>
<dbReference type="GO" id="GO:0020037">
    <property type="term" value="F:heme binding"/>
    <property type="evidence" value="ECO:0007669"/>
    <property type="project" value="TreeGrafter"/>
</dbReference>
<dbReference type="SUPFAM" id="SSF81296">
    <property type="entry name" value="E set domains"/>
    <property type="match status" value="1"/>
</dbReference>
<feature type="domain" description="Oxidoreductase molybdopterin-binding" evidence="5">
    <location>
        <begin position="99"/>
        <end position="270"/>
    </location>
</feature>
<dbReference type="Proteomes" id="UP000248688">
    <property type="component" value="Chromosome"/>
</dbReference>
<evidence type="ECO:0000259" key="5">
    <source>
        <dbReference type="Pfam" id="PF00174"/>
    </source>
</evidence>
<dbReference type="Gene3D" id="2.60.40.650">
    <property type="match status" value="1"/>
</dbReference>
<dbReference type="InterPro" id="IPR005066">
    <property type="entry name" value="MoCF_OxRdtse_dimer"/>
</dbReference>
<dbReference type="InterPro" id="IPR000572">
    <property type="entry name" value="OxRdtase_Mopterin-bd_dom"/>
</dbReference>
<organism evidence="7 8">
    <name type="scientific">Echinicola strongylocentroti</name>
    <dbReference type="NCBI Taxonomy" id="1795355"/>
    <lineage>
        <taxon>Bacteria</taxon>
        <taxon>Pseudomonadati</taxon>
        <taxon>Bacteroidota</taxon>
        <taxon>Cytophagia</taxon>
        <taxon>Cytophagales</taxon>
        <taxon>Cyclobacteriaceae</taxon>
        <taxon>Echinicola</taxon>
    </lineage>
</organism>
<dbReference type="InterPro" id="IPR008335">
    <property type="entry name" value="Mopterin_OxRdtase_euk"/>
</dbReference>
<dbReference type="Pfam" id="PF03404">
    <property type="entry name" value="Mo-co_dimer"/>
    <property type="match status" value="1"/>
</dbReference>
<evidence type="ECO:0000259" key="6">
    <source>
        <dbReference type="Pfam" id="PF03404"/>
    </source>
</evidence>
<evidence type="ECO:0000256" key="4">
    <source>
        <dbReference type="ARBA" id="ARBA00023002"/>
    </source>
</evidence>
<name>A0A2Z4IFU4_9BACT</name>
<dbReference type="InterPro" id="IPR014756">
    <property type="entry name" value="Ig_E-set"/>
</dbReference>
<keyword evidence="4" id="KW-0560">Oxidoreductase</keyword>
<feature type="domain" description="Moybdenum cofactor oxidoreductase dimerisation" evidence="6">
    <location>
        <begin position="298"/>
        <end position="416"/>
    </location>
</feature>
<dbReference type="SUPFAM" id="SSF56524">
    <property type="entry name" value="Oxidoreductase molybdopterin-binding domain"/>
    <property type="match status" value="1"/>
</dbReference>
<evidence type="ECO:0000256" key="3">
    <source>
        <dbReference type="ARBA" id="ARBA00022723"/>
    </source>
</evidence>
<dbReference type="AlphaFoldDB" id="A0A2Z4IFU4"/>
<dbReference type="OrthoDB" id="9778777at2"/>
<dbReference type="Gene3D" id="3.90.420.10">
    <property type="entry name" value="Oxidoreductase, molybdopterin-binding domain"/>
    <property type="match status" value="1"/>
</dbReference>
<dbReference type="KEGG" id="est:DN752_07610"/>
<keyword evidence="3" id="KW-0479">Metal-binding</keyword>
<dbReference type="InterPro" id="IPR006311">
    <property type="entry name" value="TAT_signal"/>
</dbReference>
<dbReference type="GO" id="GO:0043546">
    <property type="term" value="F:molybdopterin cofactor binding"/>
    <property type="evidence" value="ECO:0007669"/>
    <property type="project" value="TreeGrafter"/>
</dbReference>
<evidence type="ECO:0000313" key="8">
    <source>
        <dbReference type="Proteomes" id="UP000248688"/>
    </source>
</evidence>
<keyword evidence="8" id="KW-1185">Reference proteome</keyword>
<dbReference type="PANTHER" id="PTHR19372">
    <property type="entry name" value="SULFITE REDUCTASE"/>
    <property type="match status" value="1"/>
</dbReference>
<dbReference type="PROSITE" id="PS51318">
    <property type="entry name" value="TAT"/>
    <property type="match status" value="1"/>
</dbReference>
<keyword evidence="2" id="KW-0500">Molybdenum</keyword>
<gene>
    <name evidence="7" type="ORF">DN752_07610</name>
</gene>
<protein>
    <submittedName>
        <fullName evidence="7">Molybdopterin containing oxidoreductase</fullName>
    </submittedName>
</protein>
<dbReference type="NCBIfam" id="TIGR01409">
    <property type="entry name" value="TAT_signal_seq"/>
    <property type="match status" value="1"/>
</dbReference>
<reference evidence="7 8" key="1">
    <citation type="submission" date="2018-06" db="EMBL/GenBank/DDBJ databases">
        <title>Echinicola strongylocentroti sp. nov., isolated from a sea urchin Strongylocentrotus intermedius.</title>
        <authorList>
            <person name="Bae S.S."/>
        </authorList>
    </citation>
    <scope>NUCLEOTIDE SEQUENCE [LARGE SCALE GENOMIC DNA]</scope>
    <source>
        <strain evidence="7 8">MEBiC08714</strain>
    </source>
</reference>
<accession>A0A2Z4IFU4</accession>
<dbReference type="GO" id="GO:0006790">
    <property type="term" value="P:sulfur compound metabolic process"/>
    <property type="evidence" value="ECO:0007669"/>
    <property type="project" value="TreeGrafter"/>
</dbReference>
<dbReference type="PANTHER" id="PTHR19372:SF7">
    <property type="entry name" value="SULFITE OXIDASE, MITOCHONDRIAL"/>
    <property type="match status" value="1"/>
</dbReference>
<dbReference type="InterPro" id="IPR036374">
    <property type="entry name" value="OxRdtase_Mopterin-bd_sf"/>
</dbReference>
<dbReference type="GO" id="GO:0008482">
    <property type="term" value="F:sulfite oxidase activity"/>
    <property type="evidence" value="ECO:0007669"/>
    <property type="project" value="TreeGrafter"/>
</dbReference>
<dbReference type="CDD" id="cd02110">
    <property type="entry name" value="SO_family_Moco_dimer"/>
    <property type="match status" value="1"/>
</dbReference>
<evidence type="ECO:0000256" key="2">
    <source>
        <dbReference type="ARBA" id="ARBA00022505"/>
    </source>
</evidence>
<dbReference type="PRINTS" id="PR00407">
    <property type="entry name" value="EUMOPTERIN"/>
</dbReference>
<proteinExistence type="predicted"/>
<evidence type="ECO:0000256" key="1">
    <source>
        <dbReference type="ARBA" id="ARBA00001924"/>
    </source>
</evidence>
<sequence>MAKENKQAPSVNSRRKFLRNGTLATVAAVAGAKVVFASSMPEGYVPVVLQDDDPYKLFKKDKDLIVLNNKPWNMESQPHLLDDKVTPSDKIFIRNNGLIPDSLEEANWELVVDGEAVSSPKTYSLTDLKRDFQQYTYQLTLECGGNGRSEFYPPASGNQWKTGAVYCASWTGVRLKDVLEDVGIGDNAVYIGYHSADTHLSGNPDKEPISRGVPIAKALQEETLLAFEMNGEAIPIVHGYPLRLVAGGFPASVSGKWLTGISVRDKVHDGAKMAAPSYRVPCKPVSPGEEVPDEEMCIIESMPVKSLITYPKSGAKIDLGDSLEVRGHAWAGELEVSAMHVSIDFGQTWQTCEVEAPVNRLAWQHFKTTVKFPQDGYYEVWARATDSNGASQPMVVPGWNPKGYLNNACHRIAVKVG</sequence>
<dbReference type="Pfam" id="PF00174">
    <property type="entry name" value="Oxidored_molyb"/>
    <property type="match status" value="1"/>
</dbReference>
<dbReference type="RefSeq" id="WP_112783398.1">
    <property type="nucleotide sequence ID" value="NZ_CP030041.1"/>
</dbReference>
<dbReference type="InterPro" id="IPR019546">
    <property type="entry name" value="TAT_signal_bac_arc"/>
</dbReference>
<dbReference type="GO" id="GO:0030151">
    <property type="term" value="F:molybdenum ion binding"/>
    <property type="evidence" value="ECO:0007669"/>
    <property type="project" value="InterPro"/>
</dbReference>
<evidence type="ECO:0000313" key="7">
    <source>
        <dbReference type="EMBL" id="AWW30001.1"/>
    </source>
</evidence>